<dbReference type="Pfam" id="PF21993">
    <property type="entry name" value="TetR_C_13_2"/>
    <property type="match status" value="1"/>
</dbReference>
<organism evidence="6 7">
    <name type="scientific">Pseudonocardia eucalypti</name>
    <dbReference type="NCBI Taxonomy" id="648755"/>
    <lineage>
        <taxon>Bacteria</taxon>
        <taxon>Bacillati</taxon>
        <taxon>Actinomycetota</taxon>
        <taxon>Actinomycetes</taxon>
        <taxon>Pseudonocardiales</taxon>
        <taxon>Pseudonocardiaceae</taxon>
        <taxon>Pseudonocardia</taxon>
    </lineage>
</organism>
<dbReference type="InterPro" id="IPR001647">
    <property type="entry name" value="HTH_TetR"/>
</dbReference>
<dbReference type="RefSeq" id="WP_185066289.1">
    <property type="nucleotide sequence ID" value="NZ_BAABJP010000043.1"/>
</dbReference>
<dbReference type="EMBL" id="BAABJP010000043">
    <property type="protein sequence ID" value="GAA5169610.1"/>
    <property type="molecule type" value="Genomic_DNA"/>
</dbReference>
<evidence type="ECO:0000256" key="1">
    <source>
        <dbReference type="ARBA" id="ARBA00023015"/>
    </source>
</evidence>
<evidence type="ECO:0000313" key="7">
    <source>
        <dbReference type="Proteomes" id="UP001428817"/>
    </source>
</evidence>
<evidence type="ECO:0000313" key="6">
    <source>
        <dbReference type="EMBL" id="GAA5169610.1"/>
    </source>
</evidence>
<dbReference type="Gene3D" id="1.10.357.10">
    <property type="entry name" value="Tetracycline Repressor, domain 2"/>
    <property type="match status" value="1"/>
</dbReference>
<name>A0ABP9QZK3_9PSEU</name>
<dbReference type="PROSITE" id="PS50977">
    <property type="entry name" value="HTH_TETR_2"/>
    <property type="match status" value="1"/>
</dbReference>
<accession>A0ABP9QZK3</accession>
<dbReference type="InterPro" id="IPR036271">
    <property type="entry name" value="Tet_transcr_reg_TetR-rel_C_sf"/>
</dbReference>
<dbReference type="Proteomes" id="UP001428817">
    <property type="component" value="Unassembled WGS sequence"/>
</dbReference>
<proteinExistence type="predicted"/>
<evidence type="ECO:0000256" key="4">
    <source>
        <dbReference type="PROSITE-ProRule" id="PRU00335"/>
    </source>
</evidence>
<reference evidence="7" key="1">
    <citation type="journal article" date="2019" name="Int. J. Syst. Evol. Microbiol.">
        <title>The Global Catalogue of Microorganisms (GCM) 10K type strain sequencing project: providing services to taxonomists for standard genome sequencing and annotation.</title>
        <authorList>
            <consortium name="The Broad Institute Genomics Platform"/>
            <consortium name="The Broad Institute Genome Sequencing Center for Infectious Disease"/>
            <person name="Wu L."/>
            <person name="Ma J."/>
        </authorList>
    </citation>
    <scope>NUCLEOTIDE SEQUENCE [LARGE SCALE GENOMIC DNA]</scope>
    <source>
        <strain evidence="7">JCM 18303</strain>
    </source>
</reference>
<dbReference type="InterPro" id="IPR009057">
    <property type="entry name" value="Homeodomain-like_sf"/>
</dbReference>
<comment type="caution">
    <text evidence="6">The sequence shown here is derived from an EMBL/GenBank/DDBJ whole genome shotgun (WGS) entry which is preliminary data.</text>
</comment>
<evidence type="ECO:0000259" key="5">
    <source>
        <dbReference type="PROSITE" id="PS50977"/>
    </source>
</evidence>
<dbReference type="InterPro" id="IPR054156">
    <property type="entry name" value="YxaF_TetR_C"/>
</dbReference>
<dbReference type="SUPFAM" id="SSF48498">
    <property type="entry name" value="Tetracyclin repressor-like, C-terminal domain"/>
    <property type="match status" value="1"/>
</dbReference>
<evidence type="ECO:0000256" key="3">
    <source>
        <dbReference type="ARBA" id="ARBA00023163"/>
    </source>
</evidence>
<sequence>MSGSNGSGETAEIRHTARGLQTRSRIIDSAQQLFYIKGVNATTLDDIRLASKTSKSQLYNHFPDKLALIHAVIDVTSRFVLNREEQRLRGVRTLAGLRRWRDALVQSNALQDGSYGCALGGMSIELSDVDERSRAALSETFQAWERLLIDTLARLQKLGVLTKEANPTALGTGLLAALQGGYLLAQSAHNSKPMGIALDMALDHIDSFATG</sequence>
<keyword evidence="2 4" id="KW-0238">DNA-binding</keyword>
<keyword evidence="7" id="KW-1185">Reference proteome</keyword>
<keyword evidence="3" id="KW-0804">Transcription</keyword>
<feature type="DNA-binding region" description="H-T-H motif" evidence="4">
    <location>
        <begin position="43"/>
        <end position="62"/>
    </location>
</feature>
<evidence type="ECO:0000256" key="2">
    <source>
        <dbReference type="ARBA" id="ARBA00023125"/>
    </source>
</evidence>
<keyword evidence="1" id="KW-0805">Transcription regulation</keyword>
<dbReference type="Pfam" id="PF00440">
    <property type="entry name" value="TetR_N"/>
    <property type="match status" value="1"/>
</dbReference>
<dbReference type="SUPFAM" id="SSF46689">
    <property type="entry name" value="Homeodomain-like"/>
    <property type="match status" value="1"/>
</dbReference>
<dbReference type="PANTHER" id="PTHR47506:SF1">
    <property type="entry name" value="HTH-TYPE TRANSCRIPTIONAL REGULATOR YJDC"/>
    <property type="match status" value="1"/>
</dbReference>
<gene>
    <name evidence="6" type="ORF">GCM10023321_65500</name>
</gene>
<protein>
    <submittedName>
        <fullName evidence="6">TetR/AcrR family transcriptional regulator</fullName>
    </submittedName>
</protein>
<dbReference type="PANTHER" id="PTHR47506">
    <property type="entry name" value="TRANSCRIPTIONAL REGULATORY PROTEIN"/>
    <property type="match status" value="1"/>
</dbReference>
<feature type="domain" description="HTH tetR-type" evidence="5">
    <location>
        <begin position="20"/>
        <end position="80"/>
    </location>
</feature>